<dbReference type="RefSeq" id="WP_419191646.1">
    <property type="nucleotide sequence ID" value="NZ_CP036287.1"/>
</dbReference>
<evidence type="ECO:0000256" key="2">
    <source>
        <dbReference type="SAM" id="Phobius"/>
    </source>
</evidence>
<name>A0A518BN79_9BACT</name>
<dbReference type="EMBL" id="CP036287">
    <property type="protein sequence ID" value="QDU68439.1"/>
    <property type="molecule type" value="Genomic_DNA"/>
</dbReference>
<feature type="transmembrane region" description="Helical" evidence="2">
    <location>
        <begin position="137"/>
        <end position="154"/>
    </location>
</feature>
<proteinExistence type="predicted"/>
<feature type="transmembrane region" description="Helical" evidence="2">
    <location>
        <begin position="13"/>
        <end position="35"/>
    </location>
</feature>
<organism evidence="4 5">
    <name type="scientific">Engelhardtia mirabilis</name>
    <dbReference type="NCBI Taxonomy" id="2528011"/>
    <lineage>
        <taxon>Bacteria</taxon>
        <taxon>Pseudomonadati</taxon>
        <taxon>Planctomycetota</taxon>
        <taxon>Planctomycetia</taxon>
        <taxon>Planctomycetia incertae sedis</taxon>
        <taxon>Engelhardtia</taxon>
    </lineage>
</organism>
<keyword evidence="5" id="KW-1185">Reference proteome</keyword>
<sequence>MFESIAGSVAAGALAWALTYLVHSTVLLGLAWCVTRWSRLSDGRLRAGAWQAALVGGLLTASIQLGAGLEPVGGRFVLPDLSGALSAAVAPPAADVEYLEISALDAASLAAPQAIPIEPSFEHPAAPESPADRWRPAIAMAWLSGALFGLLRFLTRTGRFRSRIADRLPVWDESALTSLEDLRLRAGVRRRVRLSRSRTIRVPLTWGVLRPEICVPDRALTDLTPAEFEAVLAHELGHVARGDAFWLGLGAWLGAVMFFQPLNRVGRRSLAREAEHLADAFAVQLTRRPMTLARCLAKVAGWIERASVDVTGTATAGVAAASMASSRGVLLERVERLLERRPAPRPRRMAALMIAATPLALLPVAPAIAADAPADAEFDVVEVDEDRLRAGAGSLELTAALDSLEPAEQMLFAMLEQLPVLRSEIDELRRMPQAANHSSELDALDRRLATLESLGSRAYGLIGATGAEPESTSPRNASRDVVPSSDVPDQR</sequence>
<evidence type="ECO:0000259" key="3">
    <source>
        <dbReference type="Pfam" id="PF05569"/>
    </source>
</evidence>
<evidence type="ECO:0000256" key="1">
    <source>
        <dbReference type="SAM" id="MobiDB-lite"/>
    </source>
</evidence>
<dbReference type="PANTHER" id="PTHR34978">
    <property type="entry name" value="POSSIBLE SENSOR-TRANSDUCER PROTEIN BLAR"/>
    <property type="match status" value="1"/>
</dbReference>
<keyword evidence="4" id="KW-0346">Stress response</keyword>
<feature type="domain" description="Peptidase M56" evidence="3">
    <location>
        <begin position="126"/>
        <end position="285"/>
    </location>
</feature>
<evidence type="ECO:0000313" key="5">
    <source>
        <dbReference type="Proteomes" id="UP000316921"/>
    </source>
</evidence>
<dbReference type="KEGG" id="pbap:Pla133_35360"/>
<accession>A0A518BN79</accession>
<dbReference type="InterPro" id="IPR052173">
    <property type="entry name" value="Beta-lactam_resp_regulator"/>
</dbReference>
<dbReference type="Gene3D" id="3.30.2010.10">
    <property type="entry name" value="Metalloproteases ('zincins'), catalytic domain"/>
    <property type="match status" value="1"/>
</dbReference>
<dbReference type="AlphaFoldDB" id="A0A518BN79"/>
<gene>
    <name evidence="4" type="ORF">Pla133_35360</name>
</gene>
<feature type="region of interest" description="Disordered" evidence="1">
    <location>
        <begin position="462"/>
        <end position="491"/>
    </location>
</feature>
<feature type="transmembrane region" description="Helical" evidence="2">
    <location>
        <begin position="47"/>
        <end position="67"/>
    </location>
</feature>
<keyword evidence="2" id="KW-1133">Transmembrane helix</keyword>
<dbReference type="Proteomes" id="UP000316921">
    <property type="component" value="Chromosome"/>
</dbReference>
<dbReference type="PANTHER" id="PTHR34978:SF3">
    <property type="entry name" value="SLR0241 PROTEIN"/>
    <property type="match status" value="1"/>
</dbReference>
<dbReference type="InterPro" id="IPR008756">
    <property type="entry name" value="Peptidase_M56"/>
</dbReference>
<dbReference type="Pfam" id="PF05569">
    <property type="entry name" value="Peptidase_M56"/>
    <property type="match status" value="1"/>
</dbReference>
<reference evidence="4 5" key="1">
    <citation type="submission" date="2019-02" db="EMBL/GenBank/DDBJ databases">
        <title>Deep-cultivation of Planctomycetes and their phenomic and genomic characterization uncovers novel biology.</title>
        <authorList>
            <person name="Wiegand S."/>
            <person name="Jogler M."/>
            <person name="Boedeker C."/>
            <person name="Pinto D."/>
            <person name="Vollmers J."/>
            <person name="Rivas-Marin E."/>
            <person name="Kohn T."/>
            <person name="Peeters S.H."/>
            <person name="Heuer A."/>
            <person name="Rast P."/>
            <person name="Oberbeckmann S."/>
            <person name="Bunk B."/>
            <person name="Jeske O."/>
            <person name="Meyerdierks A."/>
            <person name="Storesund J.E."/>
            <person name="Kallscheuer N."/>
            <person name="Luecker S."/>
            <person name="Lage O.M."/>
            <person name="Pohl T."/>
            <person name="Merkel B.J."/>
            <person name="Hornburger P."/>
            <person name="Mueller R.-W."/>
            <person name="Bruemmer F."/>
            <person name="Labrenz M."/>
            <person name="Spormann A.M."/>
            <person name="Op den Camp H."/>
            <person name="Overmann J."/>
            <person name="Amann R."/>
            <person name="Jetten M.S.M."/>
            <person name="Mascher T."/>
            <person name="Medema M.H."/>
            <person name="Devos D.P."/>
            <person name="Kaster A.-K."/>
            <person name="Ovreas L."/>
            <person name="Rohde M."/>
            <person name="Galperin M.Y."/>
            <person name="Jogler C."/>
        </authorList>
    </citation>
    <scope>NUCLEOTIDE SEQUENCE [LARGE SCALE GENOMIC DNA]</scope>
    <source>
        <strain evidence="4 5">Pla133</strain>
    </source>
</reference>
<dbReference type="CDD" id="cd07341">
    <property type="entry name" value="M56_BlaR1_MecR1_like"/>
    <property type="match status" value="1"/>
</dbReference>
<evidence type="ECO:0000313" key="4">
    <source>
        <dbReference type="EMBL" id="QDU68439.1"/>
    </source>
</evidence>
<keyword evidence="2" id="KW-0812">Transmembrane</keyword>
<keyword evidence="2" id="KW-0472">Membrane</keyword>
<protein>
    <submittedName>
        <fullName evidence="4">Heat shock protein HtpX</fullName>
    </submittedName>
</protein>